<dbReference type="GO" id="GO:0016853">
    <property type="term" value="F:isomerase activity"/>
    <property type="evidence" value="ECO:0007669"/>
    <property type="project" value="UniProtKB-KW"/>
</dbReference>
<evidence type="ECO:0000313" key="7">
    <source>
        <dbReference type="EMBL" id="PRX41886.1"/>
    </source>
</evidence>
<protein>
    <submittedName>
        <fullName evidence="7">Protein-disulfide isomerase</fullName>
    </submittedName>
</protein>
<keyword evidence="2" id="KW-0732">Signal</keyword>
<dbReference type="InterPro" id="IPR013766">
    <property type="entry name" value="Thioredoxin_domain"/>
</dbReference>
<reference evidence="7 8" key="1">
    <citation type="submission" date="2018-03" db="EMBL/GenBank/DDBJ databases">
        <title>Genomic Encyclopedia of Archaeal and Bacterial Type Strains, Phase II (KMG-II): from individual species to whole genera.</title>
        <authorList>
            <person name="Goeker M."/>
        </authorList>
    </citation>
    <scope>NUCLEOTIDE SEQUENCE [LARGE SCALE GENOMIC DNA]</scope>
    <source>
        <strain evidence="7 8">DSM 44946</strain>
    </source>
</reference>
<evidence type="ECO:0000256" key="4">
    <source>
        <dbReference type="ARBA" id="ARBA00023157"/>
    </source>
</evidence>
<sequence length="244" mass="28121">MSKKKKKNSQKMALKKKAKARERRIRTLTLWTVIILILVGGLYFLTSVLSDQQAKPVDEKIFAYERQPVIGNPDAPVRIVEFGDYKCPVCKRFTEEIFPQLKRDFLDTGKAGMYFIDKPFIGEDSVTASMAAEAVHRQKPEAFWTFYKVVYAHQGLETDQWATVPFLVELAKKEVPDIDHARMERELNDQVYRKEVEADRKIAAELGVDSVPTLFINGKRVDQDTVFDYPSLKKQIEEELKGSR</sequence>
<dbReference type="InterPro" id="IPR012336">
    <property type="entry name" value="Thioredoxin-like_fold"/>
</dbReference>
<dbReference type="AlphaFoldDB" id="A0A2T0LHQ5"/>
<dbReference type="Gene3D" id="3.40.30.10">
    <property type="entry name" value="Glutaredoxin"/>
    <property type="match status" value="1"/>
</dbReference>
<dbReference type="OrthoDB" id="117402at2"/>
<dbReference type="GO" id="GO:0016491">
    <property type="term" value="F:oxidoreductase activity"/>
    <property type="evidence" value="ECO:0007669"/>
    <property type="project" value="UniProtKB-KW"/>
</dbReference>
<evidence type="ECO:0000256" key="1">
    <source>
        <dbReference type="ARBA" id="ARBA00005791"/>
    </source>
</evidence>
<proteinExistence type="inferred from homology"/>
<evidence type="ECO:0000256" key="2">
    <source>
        <dbReference type="ARBA" id="ARBA00022729"/>
    </source>
</evidence>
<keyword evidence="8" id="KW-1185">Reference proteome</keyword>
<keyword evidence="7" id="KW-0413">Isomerase</keyword>
<dbReference type="PANTHER" id="PTHR13887:SF14">
    <property type="entry name" value="DISULFIDE BOND FORMATION PROTEIN D"/>
    <property type="match status" value="1"/>
</dbReference>
<organism evidence="7 8">
    <name type="scientific">Planifilum fimeticola</name>
    <dbReference type="NCBI Taxonomy" id="201975"/>
    <lineage>
        <taxon>Bacteria</taxon>
        <taxon>Bacillati</taxon>
        <taxon>Bacillota</taxon>
        <taxon>Bacilli</taxon>
        <taxon>Bacillales</taxon>
        <taxon>Thermoactinomycetaceae</taxon>
        <taxon>Planifilum</taxon>
    </lineage>
</organism>
<dbReference type="PROSITE" id="PS51352">
    <property type="entry name" value="THIOREDOXIN_2"/>
    <property type="match status" value="1"/>
</dbReference>
<dbReference type="InterPro" id="IPR036249">
    <property type="entry name" value="Thioredoxin-like_sf"/>
</dbReference>
<keyword evidence="5" id="KW-0676">Redox-active center</keyword>
<name>A0A2T0LHQ5_9BACL</name>
<comment type="caution">
    <text evidence="7">The sequence shown here is derived from an EMBL/GenBank/DDBJ whole genome shotgun (WGS) entry which is preliminary data.</text>
</comment>
<comment type="similarity">
    <text evidence="1">Belongs to the thioredoxin family. DsbA subfamily.</text>
</comment>
<accession>A0A2T0LHQ5</accession>
<dbReference type="EMBL" id="PVNE01000004">
    <property type="protein sequence ID" value="PRX41886.1"/>
    <property type="molecule type" value="Genomic_DNA"/>
</dbReference>
<evidence type="ECO:0000256" key="5">
    <source>
        <dbReference type="ARBA" id="ARBA00023284"/>
    </source>
</evidence>
<feature type="domain" description="Thioredoxin" evidence="6">
    <location>
        <begin position="43"/>
        <end position="241"/>
    </location>
</feature>
<dbReference type="RefSeq" id="WP_106344267.1">
    <property type="nucleotide sequence ID" value="NZ_PVNE01000004.1"/>
</dbReference>
<evidence type="ECO:0000256" key="3">
    <source>
        <dbReference type="ARBA" id="ARBA00023002"/>
    </source>
</evidence>
<gene>
    <name evidence="7" type="ORF">CLV97_104126</name>
</gene>
<keyword evidence="3" id="KW-0560">Oxidoreductase</keyword>
<evidence type="ECO:0000259" key="6">
    <source>
        <dbReference type="PROSITE" id="PS51352"/>
    </source>
</evidence>
<evidence type="ECO:0000313" key="8">
    <source>
        <dbReference type="Proteomes" id="UP000237797"/>
    </source>
</evidence>
<dbReference type="PANTHER" id="PTHR13887">
    <property type="entry name" value="GLUTATHIONE S-TRANSFERASE KAPPA"/>
    <property type="match status" value="1"/>
</dbReference>
<dbReference type="SUPFAM" id="SSF52833">
    <property type="entry name" value="Thioredoxin-like"/>
    <property type="match status" value="1"/>
</dbReference>
<dbReference type="Proteomes" id="UP000237797">
    <property type="component" value="Unassembled WGS sequence"/>
</dbReference>
<keyword evidence="4" id="KW-1015">Disulfide bond</keyword>
<dbReference type="Pfam" id="PF13462">
    <property type="entry name" value="Thioredoxin_4"/>
    <property type="match status" value="1"/>
</dbReference>